<dbReference type="InterPro" id="IPR050541">
    <property type="entry name" value="LRR_TM_domain-containing"/>
</dbReference>
<dbReference type="InterPro" id="IPR001611">
    <property type="entry name" value="Leu-rich_rpt"/>
</dbReference>
<evidence type="ECO:0000256" key="6">
    <source>
        <dbReference type="ARBA" id="ARBA00022475"/>
    </source>
</evidence>
<dbReference type="SMART" id="SM00082">
    <property type="entry name" value="LRRCT"/>
    <property type="match status" value="1"/>
</dbReference>
<evidence type="ECO:0000256" key="3">
    <source>
        <dbReference type="ARBA" id="ARBA00004316"/>
    </source>
</evidence>
<comment type="similarity">
    <text evidence="15">Belongs to the Nogo receptor family.</text>
</comment>
<evidence type="ECO:0000256" key="5">
    <source>
        <dbReference type="ARBA" id="ARBA00004635"/>
    </source>
</evidence>
<keyword evidence="19" id="KW-1185">Reference proteome</keyword>
<evidence type="ECO:0000256" key="7">
    <source>
        <dbReference type="ARBA" id="ARBA00022614"/>
    </source>
</evidence>
<evidence type="ECO:0000256" key="4">
    <source>
        <dbReference type="ARBA" id="ARBA00004484"/>
    </source>
</evidence>
<keyword evidence="8 16" id="KW-0732">Signal</keyword>
<dbReference type="GO" id="GO:0045121">
    <property type="term" value="C:membrane raft"/>
    <property type="evidence" value="ECO:0007669"/>
    <property type="project" value="UniProtKB-SubCell"/>
</dbReference>
<dbReference type="PANTHER" id="PTHR24369:SF196">
    <property type="entry name" value="RETICULON 4 RECEPTOR LIKE 1"/>
    <property type="match status" value="1"/>
</dbReference>
<evidence type="ECO:0000313" key="18">
    <source>
        <dbReference type="EMBL" id="KAJ1168421.1"/>
    </source>
</evidence>
<evidence type="ECO:0000256" key="13">
    <source>
        <dbReference type="ARBA" id="ARBA00023273"/>
    </source>
</evidence>
<dbReference type="GO" id="GO:0098552">
    <property type="term" value="C:side of membrane"/>
    <property type="evidence" value="ECO:0007669"/>
    <property type="project" value="UniProtKB-KW"/>
</dbReference>
<dbReference type="Proteomes" id="UP001066276">
    <property type="component" value="Chromosome 4_1"/>
</dbReference>
<comment type="subcellular location">
    <subcellularLocation>
        <location evidence="1">Cell membrane</location>
    </subcellularLocation>
    <subcellularLocation>
        <location evidence="3">Cell projection</location>
    </subcellularLocation>
    <subcellularLocation>
        <location evidence="2">Membrane raft</location>
    </subcellularLocation>
    <subcellularLocation>
        <location evidence="5">Membrane</location>
        <topology evidence="5">Lipid-anchor</topology>
    </subcellularLocation>
    <subcellularLocation>
        <location evidence="4">Perikaryon</location>
    </subcellularLocation>
</comment>
<keyword evidence="6" id="KW-1003">Cell membrane</keyword>
<evidence type="ECO:0000256" key="14">
    <source>
        <dbReference type="ARBA" id="ARBA00023288"/>
    </source>
</evidence>
<dbReference type="Pfam" id="PF13855">
    <property type="entry name" value="LRR_8"/>
    <property type="match status" value="2"/>
</dbReference>
<keyword evidence="7" id="KW-0433">Leucine-rich repeat</keyword>
<dbReference type="EMBL" id="JANPWB010000007">
    <property type="protein sequence ID" value="KAJ1168421.1"/>
    <property type="molecule type" value="Genomic_DNA"/>
</dbReference>
<evidence type="ECO:0000256" key="2">
    <source>
        <dbReference type="ARBA" id="ARBA00004285"/>
    </source>
</evidence>
<dbReference type="GO" id="GO:0042995">
    <property type="term" value="C:cell projection"/>
    <property type="evidence" value="ECO:0007669"/>
    <property type="project" value="UniProtKB-SubCell"/>
</dbReference>
<dbReference type="GO" id="GO:0043204">
    <property type="term" value="C:perikaryon"/>
    <property type="evidence" value="ECO:0007669"/>
    <property type="project" value="UniProtKB-SubCell"/>
</dbReference>
<dbReference type="SMART" id="SM00369">
    <property type="entry name" value="LRR_TYP"/>
    <property type="match status" value="7"/>
</dbReference>
<evidence type="ECO:0000256" key="9">
    <source>
        <dbReference type="ARBA" id="ARBA00022737"/>
    </source>
</evidence>
<dbReference type="FunFam" id="3.80.10.10:FF:000018">
    <property type="entry name" value="Reticulon 4 receptor"/>
    <property type="match status" value="1"/>
</dbReference>
<dbReference type="PANTHER" id="PTHR24369">
    <property type="entry name" value="ANTIGEN BSP, PUTATIVE-RELATED"/>
    <property type="match status" value="1"/>
</dbReference>
<evidence type="ECO:0000256" key="8">
    <source>
        <dbReference type="ARBA" id="ARBA00022729"/>
    </source>
</evidence>
<keyword evidence="14" id="KW-0449">Lipoprotein</keyword>
<feature type="chain" id="PRO_5043787394" description="LRRCT domain-containing protein" evidence="16">
    <location>
        <begin position="35"/>
        <end position="450"/>
    </location>
</feature>
<evidence type="ECO:0000259" key="17">
    <source>
        <dbReference type="SMART" id="SM00082"/>
    </source>
</evidence>
<dbReference type="Gene3D" id="3.80.10.10">
    <property type="entry name" value="Ribonuclease Inhibitor"/>
    <property type="match status" value="1"/>
</dbReference>
<name>A0AAV7SWC5_PLEWA</name>
<reference evidence="18" key="1">
    <citation type="journal article" date="2022" name="bioRxiv">
        <title>Sequencing and chromosome-scale assembly of the giantPleurodeles waltlgenome.</title>
        <authorList>
            <person name="Brown T."/>
            <person name="Elewa A."/>
            <person name="Iarovenko S."/>
            <person name="Subramanian E."/>
            <person name="Araus A.J."/>
            <person name="Petzold A."/>
            <person name="Susuki M."/>
            <person name="Suzuki K.-i.T."/>
            <person name="Hayashi T."/>
            <person name="Toyoda A."/>
            <person name="Oliveira C."/>
            <person name="Osipova E."/>
            <person name="Leigh N.D."/>
            <person name="Simon A."/>
            <person name="Yun M.H."/>
        </authorList>
    </citation>
    <scope>NUCLEOTIDE SEQUENCE</scope>
    <source>
        <strain evidence="18">20211129_DDA</strain>
        <tissue evidence="18">Liver</tissue>
    </source>
</reference>
<gene>
    <name evidence="18" type="ORF">NDU88_000347</name>
</gene>
<evidence type="ECO:0000256" key="10">
    <source>
        <dbReference type="ARBA" id="ARBA00023136"/>
    </source>
</evidence>
<sequence>MAATPIFVMSRGAGPVRATVHILLVLLACHPVLPTCPSLCTCYFSPPTVSCQSHNFSKVPLGIPPNAQRIFLQNNLITDLRVGIFGPHTVKLWLYSNNVTNIQTGAFWDLRSLQELDLGDNRHLKALDADTFRGLSRLQSLNLYRCQLTSLPSLIFRRLYSLQYLYLQDNLLLYLQDDLFIDNSNLTHLFLHGNRLRVLSENVFRGLMNLDRLLLHMNRLHVIHRWAFHDLYKVTILYLFNNSLTNLSGDTMGDLPSLEFLRLNGNPWACDCRARSLWAWYRQFRISSSDVLCVSPPERRGMDLRFLAEEDFVSCPGTTTGQGKNGVKAKWKPKIINGNGGAQTVNGGARVNGSSNNLYGLGDGRIDSSVPNPSTLYKDLPSNDIYSPKYDGPTEEDYWGGYGSEGDLQNCIGLDCPIDGSSSLSQESSWTLHLMISLHLCLLLLNRREL</sequence>
<evidence type="ECO:0000313" key="19">
    <source>
        <dbReference type="Proteomes" id="UP001066276"/>
    </source>
</evidence>
<evidence type="ECO:0000256" key="1">
    <source>
        <dbReference type="ARBA" id="ARBA00004236"/>
    </source>
</evidence>
<accession>A0AAV7SWC5</accession>
<keyword evidence="13" id="KW-0966">Cell projection</keyword>
<dbReference type="GO" id="GO:0005886">
    <property type="term" value="C:plasma membrane"/>
    <property type="evidence" value="ECO:0007669"/>
    <property type="project" value="UniProtKB-SubCell"/>
</dbReference>
<dbReference type="InterPro" id="IPR000483">
    <property type="entry name" value="Cys-rich_flank_reg_C"/>
</dbReference>
<keyword evidence="12" id="KW-0325">Glycoprotein</keyword>
<evidence type="ECO:0000256" key="15">
    <source>
        <dbReference type="ARBA" id="ARBA00038236"/>
    </source>
</evidence>
<dbReference type="InterPro" id="IPR003591">
    <property type="entry name" value="Leu-rich_rpt_typical-subtyp"/>
</dbReference>
<evidence type="ECO:0000256" key="12">
    <source>
        <dbReference type="ARBA" id="ARBA00023180"/>
    </source>
</evidence>
<keyword evidence="11" id="KW-0675">Receptor</keyword>
<keyword evidence="9" id="KW-0677">Repeat</keyword>
<evidence type="ECO:0000256" key="11">
    <source>
        <dbReference type="ARBA" id="ARBA00023170"/>
    </source>
</evidence>
<proteinExistence type="inferred from homology"/>
<dbReference type="PROSITE" id="PS51450">
    <property type="entry name" value="LRR"/>
    <property type="match status" value="1"/>
</dbReference>
<feature type="domain" description="LRRCT" evidence="17">
    <location>
        <begin position="266"/>
        <end position="316"/>
    </location>
</feature>
<dbReference type="InterPro" id="IPR032675">
    <property type="entry name" value="LRR_dom_sf"/>
</dbReference>
<organism evidence="18 19">
    <name type="scientific">Pleurodeles waltl</name>
    <name type="common">Iberian ribbed newt</name>
    <dbReference type="NCBI Taxonomy" id="8319"/>
    <lineage>
        <taxon>Eukaryota</taxon>
        <taxon>Metazoa</taxon>
        <taxon>Chordata</taxon>
        <taxon>Craniata</taxon>
        <taxon>Vertebrata</taxon>
        <taxon>Euteleostomi</taxon>
        <taxon>Amphibia</taxon>
        <taxon>Batrachia</taxon>
        <taxon>Caudata</taxon>
        <taxon>Salamandroidea</taxon>
        <taxon>Salamandridae</taxon>
        <taxon>Pleurodelinae</taxon>
        <taxon>Pleurodeles</taxon>
    </lineage>
</organism>
<dbReference type="SUPFAM" id="SSF52058">
    <property type="entry name" value="L domain-like"/>
    <property type="match status" value="1"/>
</dbReference>
<comment type="caution">
    <text evidence="18">The sequence shown here is derived from an EMBL/GenBank/DDBJ whole genome shotgun (WGS) entry which is preliminary data.</text>
</comment>
<feature type="signal peptide" evidence="16">
    <location>
        <begin position="1"/>
        <end position="34"/>
    </location>
</feature>
<keyword evidence="10" id="KW-0472">Membrane</keyword>
<protein>
    <recommendedName>
        <fullName evidence="17">LRRCT domain-containing protein</fullName>
    </recommendedName>
</protein>
<dbReference type="AlphaFoldDB" id="A0AAV7SWC5"/>
<evidence type="ECO:0000256" key="16">
    <source>
        <dbReference type="SAM" id="SignalP"/>
    </source>
</evidence>